<comment type="caution">
    <text evidence="2">The sequence shown here is derived from an EMBL/GenBank/DDBJ whole genome shotgun (WGS) entry which is preliminary data.</text>
</comment>
<dbReference type="AlphaFoldDB" id="A0A8K0MQG1"/>
<reference evidence="2" key="1">
    <citation type="submission" date="2020-03" db="EMBL/GenBank/DDBJ databases">
        <title>A high-quality chromosome-level genome assembly of a woody plant with both climbing and erect habits, Rhamnella rubrinervis.</title>
        <authorList>
            <person name="Lu Z."/>
            <person name="Yang Y."/>
            <person name="Zhu X."/>
            <person name="Sun Y."/>
        </authorList>
    </citation>
    <scope>NUCLEOTIDE SEQUENCE</scope>
    <source>
        <strain evidence="2">BYM</strain>
        <tissue evidence="2">Leaf</tissue>
    </source>
</reference>
<protein>
    <submittedName>
        <fullName evidence="2">Uncharacterized protein</fullName>
    </submittedName>
</protein>
<accession>A0A8K0MQG1</accession>
<evidence type="ECO:0000256" key="1">
    <source>
        <dbReference type="SAM" id="MobiDB-lite"/>
    </source>
</evidence>
<proteinExistence type="predicted"/>
<dbReference type="Proteomes" id="UP000796880">
    <property type="component" value="Unassembled WGS sequence"/>
</dbReference>
<sequence>MFINDIISDSQRVTVVEEINNFNKIVPTPSQLATLGNLTDGEANATDDSYLVQEPLNTQNQAQKGIELLATAENHRRRNLAELDISGLEKEIIDWLGLGSRKIKEAFGLVKPSPLRPSNRKRGGPSLSRGLL</sequence>
<feature type="region of interest" description="Disordered" evidence="1">
    <location>
        <begin position="113"/>
        <end position="132"/>
    </location>
</feature>
<organism evidence="2 3">
    <name type="scientific">Rhamnella rubrinervis</name>
    <dbReference type="NCBI Taxonomy" id="2594499"/>
    <lineage>
        <taxon>Eukaryota</taxon>
        <taxon>Viridiplantae</taxon>
        <taxon>Streptophyta</taxon>
        <taxon>Embryophyta</taxon>
        <taxon>Tracheophyta</taxon>
        <taxon>Spermatophyta</taxon>
        <taxon>Magnoliopsida</taxon>
        <taxon>eudicotyledons</taxon>
        <taxon>Gunneridae</taxon>
        <taxon>Pentapetalae</taxon>
        <taxon>rosids</taxon>
        <taxon>fabids</taxon>
        <taxon>Rosales</taxon>
        <taxon>Rhamnaceae</taxon>
        <taxon>rhamnoid group</taxon>
        <taxon>Rhamneae</taxon>
        <taxon>Rhamnella</taxon>
    </lineage>
</organism>
<gene>
    <name evidence="2" type="ORF">FNV43_RR04286</name>
</gene>
<dbReference type="EMBL" id="VOIH02000002">
    <property type="protein sequence ID" value="KAF3453845.1"/>
    <property type="molecule type" value="Genomic_DNA"/>
</dbReference>
<name>A0A8K0MQG1_9ROSA</name>
<evidence type="ECO:0000313" key="3">
    <source>
        <dbReference type="Proteomes" id="UP000796880"/>
    </source>
</evidence>
<evidence type="ECO:0000313" key="2">
    <source>
        <dbReference type="EMBL" id="KAF3453845.1"/>
    </source>
</evidence>
<keyword evidence="3" id="KW-1185">Reference proteome</keyword>